<evidence type="ECO:0000313" key="3">
    <source>
        <dbReference type="Proteomes" id="UP000460718"/>
    </source>
</evidence>
<reference evidence="2 3" key="1">
    <citation type="submission" date="2018-09" db="EMBL/GenBank/DDBJ databases">
        <title>Genomic investigation of the strawberry pathogen Phytophthora fragariae indicates pathogenicity is determined by transcriptional variation in three key races.</title>
        <authorList>
            <person name="Adams T.M."/>
            <person name="Armitage A.D."/>
            <person name="Sobczyk M.K."/>
            <person name="Bates H.J."/>
            <person name="Dunwell J.M."/>
            <person name="Nellist C.F."/>
            <person name="Harrison R.J."/>
        </authorList>
    </citation>
    <scope>NUCLEOTIDE SEQUENCE [LARGE SCALE GENOMIC DNA]</scope>
    <source>
        <strain evidence="2 3">SCRP245</strain>
    </source>
</reference>
<organism evidence="2 3">
    <name type="scientific">Phytophthora fragariae</name>
    <dbReference type="NCBI Taxonomy" id="53985"/>
    <lineage>
        <taxon>Eukaryota</taxon>
        <taxon>Sar</taxon>
        <taxon>Stramenopiles</taxon>
        <taxon>Oomycota</taxon>
        <taxon>Peronosporomycetes</taxon>
        <taxon>Peronosporales</taxon>
        <taxon>Peronosporaceae</taxon>
        <taxon>Phytophthora</taxon>
    </lineage>
</organism>
<accession>A0A6A3IE39</accession>
<name>A0A6A3IE39_9STRA</name>
<proteinExistence type="predicted"/>
<dbReference type="AlphaFoldDB" id="A0A6A3IE39"/>
<sequence>MSSDRREQAEQRLLDVERENQRLQAAASMKTIRGDAYKASFDRNVEQRTQDNVKPSEVVATLESQVEEQNQRLQLVVDRQTADHGILSFRADESEGRVAELTKESRRLQIEADSEAARASLAELQRDCSALREELDRSRGQTRQAVRDRDVLQGTLDIVREDRSTHKSRSKFNFDQTLLPAVIRLMRHGRNDIDVLLDPIFTPSPPTRHRTRWYPTGTVDTLADGSPDPDLLYRALQRVDRAEPWRLYFRNAPADHPARSLDRLKDKFVPVVE</sequence>
<protein>
    <submittedName>
        <fullName evidence="2">Uncharacterized protein</fullName>
    </submittedName>
</protein>
<dbReference type="EMBL" id="QXFW01002430">
    <property type="protein sequence ID" value="KAE8978628.1"/>
    <property type="molecule type" value="Genomic_DNA"/>
</dbReference>
<comment type="caution">
    <text evidence="2">The sequence shown here is derived from an EMBL/GenBank/DDBJ whole genome shotgun (WGS) entry which is preliminary data.</text>
</comment>
<feature type="coiled-coil region" evidence="1">
    <location>
        <begin position="59"/>
        <end position="141"/>
    </location>
</feature>
<evidence type="ECO:0000256" key="1">
    <source>
        <dbReference type="SAM" id="Coils"/>
    </source>
</evidence>
<dbReference type="Proteomes" id="UP000460718">
    <property type="component" value="Unassembled WGS sequence"/>
</dbReference>
<keyword evidence="1" id="KW-0175">Coiled coil</keyword>
<evidence type="ECO:0000313" key="2">
    <source>
        <dbReference type="EMBL" id="KAE8978628.1"/>
    </source>
</evidence>
<gene>
    <name evidence="2" type="ORF">PF011_g23165</name>
</gene>